<dbReference type="Proteomes" id="UP000658127">
    <property type="component" value="Unassembled WGS sequence"/>
</dbReference>
<dbReference type="InterPro" id="IPR054246">
    <property type="entry name" value="DUF6973"/>
</dbReference>
<evidence type="ECO:0000259" key="2">
    <source>
        <dbReference type="Pfam" id="PF22322"/>
    </source>
</evidence>
<evidence type="ECO:0000313" key="4">
    <source>
        <dbReference type="Proteomes" id="UP000658127"/>
    </source>
</evidence>
<keyword evidence="4" id="KW-1185">Reference proteome</keyword>
<name>A0ABQ2KX44_9NOCA</name>
<feature type="compositionally biased region" description="Polar residues" evidence="1">
    <location>
        <begin position="383"/>
        <end position="392"/>
    </location>
</feature>
<sequence>MPGVTPLTVPQVIEWQMTHLEQAVVQMTQCSTILESEANSFENKVARSVDYYKGEAGEAARTRAKTDQGQIVATAGVLTQITTKTSSLVEDIKTNISAIKSGITSAEESRWDLFVQDNGTVRSRKSNAETAKDYWPAGVPAIAAKEIETNSLSSTITNALQAIERADREGAQQVASFLEQLPNSVKEAMARSLETGDPKLDAILRDYQVDNTDSGSRLWPTGAELALIRTKFPDFNPSMMTEEEIAAMNDLLISVDGPRAVWDYKNITEDAEKTAEQLYPDSQYEGQGDAFRHAYWNALMTQRFGEEWTTEMTTAHEKSGGNIAQREAMDLYNNSRGREIGLANPDASPAELQQIIQAEINNGSLVVVETKDSTGAEHAPKLANSNIDQGRTGQLPGVGLPLPGK</sequence>
<feature type="domain" description="DUF6973" evidence="2">
    <location>
        <begin position="255"/>
        <end position="363"/>
    </location>
</feature>
<accession>A0ABQ2KX44</accession>
<proteinExistence type="predicted"/>
<feature type="compositionally biased region" description="Low complexity" evidence="1">
    <location>
        <begin position="395"/>
        <end position="405"/>
    </location>
</feature>
<evidence type="ECO:0000313" key="3">
    <source>
        <dbReference type="EMBL" id="GGN94293.1"/>
    </source>
</evidence>
<dbReference type="Pfam" id="PF22322">
    <property type="entry name" value="DUF6973"/>
    <property type="match status" value="1"/>
</dbReference>
<comment type="caution">
    <text evidence="3">The sequence shown here is derived from an EMBL/GenBank/DDBJ whole genome shotgun (WGS) entry which is preliminary data.</text>
</comment>
<gene>
    <name evidence="3" type="ORF">GCM10011610_57080</name>
</gene>
<feature type="region of interest" description="Disordered" evidence="1">
    <location>
        <begin position="372"/>
        <end position="405"/>
    </location>
</feature>
<protein>
    <recommendedName>
        <fullName evidence="2">DUF6973 domain-containing protein</fullName>
    </recommendedName>
</protein>
<dbReference type="EMBL" id="BMNE01000008">
    <property type="protein sequence ID" value="GGN94293.1"/>
    <property type="molecule type" value="Genomic_DNA"/>
</dbReference>
<reference evidence="4" key="1">
    <citation type="journal article" date="2019" name="Int. J. Syst. Evol. Microbiol.">
        <title>The Global Catalogue of Microorganisms (GCM) 10K type strain sequencing project: providing services to taxonomists for standard genome sequencing and annotation.</title>
        <authorList>
            <consortium name="The Broad Institute Genomics Platform"/>
            <consortium name="The Broad Institute Genome Sequencing Center for Infectious Disease"/>
            <person name="Wu L."/>
            <person name="Ma J."/>
        </authorList>
    </citation>
    <scope>NUCLEOTIDE SEQUENCE [LARGE SCALE GENOMIC DNA]</scope>
    <source>
        <strain evidence="4">CGMCC 4.7329</strain>
    </source>
</reference>
<organism evidence="3 4">
    <name type="scientific">Nocardia rhizosphaerihabitans</name>
    <dbReference type="NCBI Taxonomy" id="1691570"/>
    <lineage>
        <taxon>Bacteria</taxon>
        <taxon>Bacillati</taxon>
        <taxon>Actinomycetota</taxon>
        <taxon>Actinomycetes</taxon>
        <taxon>Mycobacteriales</taxon>
        <taxon>Nocardiaceae</taxon>
        <taxon>Nocardia</taxon>
    </lineage>
</organism>
<evidence type="ECO:0000256" key="1">
    <source>
        <dbReference type="SAM" id="MobiDB-lite"/>
    </source>
</evidence>